<gene>
    <name evidence="1" type="ORF">I5M32_10015</name>
</gene>
<dbReference type="EMBL" id="JAEHFY010000012">
    <property type="protein sequence ID" value="MBK0383295.1"/>
    <property type="molecule type" value="Genomic_DNA"/>
</dbReference>
<comment type="caution">
    <text evidence="1">The sequence shown here is derived from an EMBL/GenBank/DDBJ whole genome shotgun (WGS) entry which is preliminary data.</text>
</comment>
<evidence type="ECO:0000313" key="2">
    <source>
        <dbReference type="Proteomes" id="UP000660024"/>
    </source>
</evidence>
<dbReference type="RefSeq" id="WP_200586101.1">
    <property type="nucleotide sequence ID" value="NZ_JAEHFY010000012.1"/>
</dbReference>
<organism evidence="1 2">
    <name type="scientific">Pedobacter segetis</name>
    <dbReference type="NCBI Taxonomy" id="2793069"/>
    <lineage>
        <taxon>Bacteria</taxon>
        <taxon>Pseudomonadati</taxon>
        <taxon>Bacteroidota</taxon>
        <taxon>Sphingobacteriia</taxon>
        <taxon>Sphingobacteriales</taxon>
        <taxon>Sphingobacteriaceae</taxon>
        <taxon>Pedobacter</taxon>
    </lineage>
</organism>
<keyword evidence="2" id="KW-1185">Reference proteome</keyword>
<dbReference type="Proteomes" id="UP000660024">
    <property type="component" value="Unassembled WGS sequence"/>
</dbReference>
<accession>A0ABS1BK76</accession>
<evidence type="ECO:0000313" key="1">
    <source>
        <dbReference type="EMBL" id="MBK0383295.1"/>
    </source>
</evidence>
<name>A0ABS1BK76_9SPHI</name>
<sequence>MIIDKIKEVKNTLEEALLSEDINSNLSKTERVLSIAGGTYITLKGLRNIFSSPLIAAGELYIGFGLLQRGVSGYCNIAEKYNDDLEGPEPVLIVEEPIGK</sequence>
<proteinExistence type="predicted"/>
<protein>
    <submittedName>
        <fullName evidence="1">DUF2892 domain-containing protein</fullName>
    </submittedName>
</protein>
<reference evidence="1 2" key="1">
    <citation type="submission" date="2020-12" db="EMBL/GenBank/DDBJ databases">
        <title>Bacterial novel species Pedobacter sp. SD-b isolated from soil.</title>
        <authorList>
            <person name="Jung H.-Y."/>
        </authorList>
    </citation>
    <scope>NUCLEOTIDE SEQUENCE [LARGE SCALE GENOMIC DNA]</scope>
    <source>
        <strain evidence="1 2">SD-b</strain>
    </source>
</reference>